<dbReference type="EC" id="3.1.4.4" evidence="2"/>
<evidence type="ECO:0000256" key="2">
    <source>
        <dbReference type="ARBA" id="ARBA00012027"/>
    </source>
</evidence>
<evidence type="ECO:0000256" key="6">
    <source>
        <dbReference type="ARBA" id="ARBA00022837"/>
    </source>
</evidence>
<protein>
    <recommendedName>
        <fullName evidence="2">phospholipase D</fullName>
        <ecNumber evidence="2">3.1.4.4</ecNumber>
    </recommendedName>
</protein>
<gene>
    <name evidence="10" type="ORF">DH2020_007972</name>
</gene>
<dbReference type="PANTHER" id="PTHR18896">
    <property type="entry name" value="PHOSPHOLIPASE D"/>
    <property type="match status" value="1"/>
</dbReference>
<dbReference type="PANTHER" id="PTHR18896:SF60">
    <property type="entry name" value="PHOSPHOLIPASE D"/>
    <property type="match status" value="1"/>
</dbReference>
<comment type="caution">
    <text evidence="10">The sequence shown here is derived from an EMBL/GenBank/DDBJ whole genome shotgun (WGS) entry which is preliminary data.</text>
</comment>
<evidence type="ECO:0000256" key="3">
    <source>
        <dbReference type="ARBA" id="ARBA00022723"/>
    </source>
</evidence>
<evidence type="ECO:0000313" key="11">
    <source>
        <dbReference type="Proteomes" id="UP001318860"/>
    </source>
</evidence>
<organism evidence="10 11">
    <name type="scientific">Rehmannia glutinosa</name>
    <name type="common">Chinese foxglove</name>
    <dbReference type="NCBI Taxonomy" id="99300"/>
    <lineage>
        <taxon>Eukaryota</taxon>
        <taxon>Viridiplantae</taxon>
        <taxon>Streptophyta</taxon>
        <taxon>Embryophyta</taxon>
        <taxon>Tracheophyta</taxon>
        <taxon>Spermatophyta</taxon>
        <taxon>Magnoliopsida</taxon>
        <taxon>eudicotyledons</taxon>
        <taxon>Gunneridae</taxon>
        <taxon>Pentapetalae</taxon>
        <taxon>asterids</taxon>
        <taxon>lamiids</taxon>
        <taxon>Lamiales</taxon>
        <taxon>Orobanchaceae</taxon>
        <taxon>Rehmannieae</taxon>
        <taxon>Rehmannia</taxon>
    </lineage>
</organism>
<evidence type="ECO:0000256" key="7">
    <source>
        <dbReference type="ARBA" id="ARBA00022963"/>
    </source>
</evidence>
<keyword evidence="6" id="KW-0106">Calcium</keyword>
<keyword evidence="11" id="KW-1185">Reference proteome</keyword>
<dbReference type="SMART" id="SM00155">
    <property type="entry name" value="PLDc"/>
    <property type="match status" value="1"/>
</dbReference>
<comment type="catalytic activity">
    <reaction evidence="1">
        <text>a 1,2-diacyl-sn-glycero-3-phosphocholine + H2O = a 1,2-diacyl-sn-glycero-3-phosphate + choline + H(+)</text>
        <dbReference type="Rhea" id="RHEA:14445"/>
        <dbReference type="ChEBI" id="CHEBI:15354"/>
        <dbReference type="ChEBI" id="CHEBI:15377"/>
        <dbReference type="ChEBI" id="CHEBI:15378"/>
        <dbReference type="ChEBI" id="CHEBI:57643"/>
        <dbReference type="ChEBI" id="CHEBI:58608"/>
        <dbReference type="EC" id="3.1.4.4"/>
    </reaction>
</comment>
<evidence type="ECO:0000256" key="1">
    <source>
        <dbReference type="ARBA" id="ARBA00000798"/>
    </source>
</evidence>
<dbReference type="Pfam" id="PF00614">
    <property type="entry name" value="PLDc"/>
    <property type="match status" value="1"/>
</dbReference>
<dbReference type="InterPro" id="IPR024632">
    <property type="entry name" value="PLipase_D_C"/>
</dbReference>
<keyword evidence="8" id="KW-0443">Lipid metabolism</keyword>
<dbReference type="InterPro" id="IPR001736">
    <property type="entry name" value="PLipase_D/transphosphatidylase"/>
</dbReference>
<keyword evidence="7" id="KW-0442">Lipid degradation</keyword>
<dbReference type="Gene3D" id="3.30.870.10">
    <property type="entry name" value="Endonuclease Chain A"/>
    <property type="match status" value="1"/>
</dbReference>
<dbReference type="Proteomes" id="UP001318860">
    <property type="component" value="Unassembled WGS sequence"/>
</dbReference>
<keyword evidence="4" id="KW-0677">Repeat</keyword>
<evidence type="ECO:0000256" key="5">
    <source>
        <dbReference type="ARBA" id="ARBA00022801"/>
    </source>
</evidence>
<dbReference type="Pfam" id="PF12357">
    <property type="entry name" value="PLD_C"/>
    <property type="match status" value="1"/>
</dbReference>
<feature type="domain" description="PLD phosphodiesterase" evidence="9">
    <location>
        <begin position="210"/>
        <end position="237"/>
    </location>
</feature>
<evidence type="ECO:0000259" key="9">
    <source>
        <dbReference type="PROSITE" id="PS50035"/>
    </source>
</evidence>
<name>A0ABR0TZN3_REHGL</name>
<evidence type="ECO:0000256" key="8">
    <source>
        <dbReference type="ARBA" id="ARBA00023098"/>
    </source>
</evidence>
<evidence type="ECO:0000256" key="4">
    <source>
        <dbReference type="ARBA" id="ARBA00022737"/>
    </source>
</evidence>
<accession>A0ABR0TZN3</accession>
<sequence>MDAMMHLNIDCFVISTLSPRMITTIQHLRPTAYDVISNFEQRWRKATESFTLRFERLRSHHDDTLINAANDPRIVSPSTTVPNDHPSLWVSKEDDPEQWHVQVFRSIDSESVKGFPINAYAAEGQAMFYVLHVLLRMSYSLLWGITMQMMYNLVAQDIKSARLENAHPTDYLNFYCLGNRDEYHEEGSSADTQTSLSGNSDPASQEFRRFMIYVHSKGMVVDDAYIILGSANVNERSIAGNRDTEIAMGAFQPHYTWAKKKEHPRGQIYGYRMSLWAEHIGSNENCFKDPETLECVKYVNGVAEENWKRFTSEQFTPLQGHILKYPVEVDSNGNVKPLPGHENFPDVGGEVQGCRSCLPYVMTT</sequence>
<keyword evidence="5" id="KW-0378">Hydrolase</keyword>
<keyword evidence="3" id="KW-0479">Metal-binding</keyword>
<dbReference type="PROSITE" id="PS50035">
    <property type="entry name" value="PLD"/>
    <property type="match status" value="1"/>
</dbReference>
<dbReference type="SUPFAM" id="SSF56024">
    <property type="entry name" value="Phospholipase D/nuclease"/>
    <property type="match status" value="1"/>
</dbReference>
<dbReference type="InterPro" id="IPR015679">
    <property type="entry name" value="PLipase_D_fam"/>
</dbReference>
<reference evidence="10 11" key="1">
    <citation type="journal article" date="2021" name="Comput. Struct. Biotechnol. J.">
        <title>De novo genome assembly of the potent medicinal plant Rehmannia glutinosa using nanopore technology.</title>
        <authorList>
            <person name="Ma L."/>
            <person name="Dong C."/>
            <person name="Song C."/>
            <person name="Wang X."/>
            <person name="Zheng X."/>
            <person name="Niu Y."/>
            <person name="Chen S."/>
            <person name="Feng W."/>
        </authorList>
    </citation>
    <scope>NUCLEOTIDE SEQUENCE [LARGE SCALE GENOMIC DNA]</scope>
    <source>
        <strain evidence="10">DH-2019</strain>
    </source>
</reference>
<proteinExistence type="predicted"/>
<evidence type="ECO:0000313" key="10">
    <source>
        <dbReference type="EMBL" id="KAK6115703.1"/>
    </source>
</evidence>
<dbReference type="EMBL" id="JABTTQ020003506">
    <property type="protein sequence ID" value="KAK6115703.1"/>
    <property type="molecule type" value="Genomic_DNA"/>
</dbReference>